<dbReference type="AlphaFoldDB" id="A0A344L5T8"/>
<organism evidence="3 4">
    <name type="scientific">Amycolatopsis albispora</name>
    <dbReference type="NCBI Taxonomy" id="1804986"/>
    <lineage>
        <taxon>Bacteria</taxon>
        <taxon>Bacillati</taxon>
        <taxon>Actinomycetota</taxon>
        <taxon>Actinomycetes</taxon>
        <taxon>Pseudonocardiales</taxon>
        <taxon>Pseudonocardiaceae</taxon>
        <taxon>Amycolatopsis</taxon>
    </lineage>
</organism>
<keyword evidence="2" id="KW-0472">Membrane</keyword>
<accession>A0A344L5T8</accession>
<keyword evidence="4" id="KW-1185">Reference proteome</keyword>
<keyword evidence="2" id="KW-1133">Transmembrane helix</keyword>
<proteinExistence type="predicted"/>
<name>A0A344L5T8_9PSEU</name>
<feature type="coiled-coil region" evidence="1">
    <location>
        <begin position="182"/>
        <end position="209"/>
    </location>
</feature>
<feature type="transmembrane region" description="Helical" evidence="2">
    <location>
        <begin position="64"/>
        <end position="82"/>
    </location>
</feature>
<protein>
    <submittedName>
        <fullName evidence="3">Uncharacterized protein</fullName>
    </submittedName>
</protein>
<dbReference type="Proteomes" id="UP000250434">
    <property type="component" value="Chromosome"/>
</dbReference>
<keyword evidence="1" id="KW-0175">Coiled coil</keyword>
<reference evidence="3 4" key="1">
    <citation type="submission" date="2016-04" db="EMBL/GenBank/DDBJ databases">
        <title>Complete genome sequence and analysis of deep-sea sediment isolate, Amycolatopsis sp. WP1.</title>
        <authorList>
            <person name="Wang H."/>
            <person name="Chen S."/>
            <person name="Wu Q."/>
        </authorList>
    </citation>
    <scope>NUCLEOTIDE SEQUENCE [LARGE SCALE GENOMIC DNA]</scope>
    <source>
        <strain evidence="3 4">WP1</strain>
    </source>
</reference>
<dbReference type="EMBL" id="CP015163">
    <property type="protein sequence ID" value="AXB43412.1"/>
    <property type="molecule type" value="Genomic_DNA"/>
</dbReference>
<gene>
    <name evidence="3" type="ORF">A4R43_13355</name>
</gene>
<evidence type="ECO:0000256" key="1">
    <source>
        <dbReference type="SAM" id="Coils"/>
    </source>
</evidence>
<evidence type="ECO:0000313" key="3">
    <source>
        <dbReference type="EMBL" id="AXB43412.1"/>
    </source>
</evidence>
<sequence>MIAVGRGRRRAKKRESGTLSTRVRRIWEVVTTTLALLTAVYLVLNTIEPTRMVLERYVLKLNVEALTAIVAIMLEVAIVAVYQLGRQVRAMRAELGPRQDTRIVNDVGAVVDAVKRLSAEGRRSERTLDVLGLTLNTTWPQLAAWLTGHDAPSHWRITLYSLDPAYLERSDELPGYWSSEAARSQERIRERAEEEAEDLAHRRIKLELRTYACLPAVHGFRLGNGDLFLAYLQWTEAGSIRPFEFYEHIPREDQSARANRYRDLFDSWLARAATKATPAVQ</sequence>
<keyword evidence="2" id="KW-0812">Transmembrane</keyword>
<evidence type="ECO:0000313" key="4">
    <source>
        <dbReference type="Proteomes" id="UP000250434"/>
    </source>
</evidence>
<feature type="transmembrane region" description="Helical" evidence="2">
    <location>
        <begin position="26"/>
        <end position="44"/>
    </location>
</feature>
<dbReference type="KEGG" id="aab:A4R43_13355"/>
<evidence type="ECO:0000256" key="2">
    <source>
        <dbReference type="SAM" id="Phobius"/>
    </source>
</evidence>